<comment type="caution">
    <text evidence="2">The sequence shown here is derived from an EMBL/GenBank/DDBJ whole genome shotgun (WGS) entry which is preliminary data.</text>
</comment>
<proteinExistence type="predicted"/>
<sequence>MDRTLNISTSDNSVSSGSSSKSPKLMLHFKNKPCLKRRGRTKFSLNIANKRLFSNIKLRQVNTSMKTAKKVNKVKSPKNLNQKFRPRRRVLSVNSLSVRNAEEESFDALASAHQKMIFKCKERLQMSRYQNGRFFSPHKLTQKAIIVSYNNKRDDRRPSDFSLNQDKLPQIRCLSP</sequence>
<reference evidence="2" key="1">
    <citation type="submission" date="2023-07" db="EMBL/GenBank/DDBJ databases">
        <authorList>
            <consortium name="AG Swart"/>
            <person name="Singh M."/>
            <person name="Singh A."/>
            <person name="Seah K."/>
            <person name="Emmerich C."/>
        </authorList>
    </citation>
    <scope>NUCLEOTIDE SEQUENCE</scope>
    <source>
        <strain evidence="2">DP1</strain>
    </source>
</reference>
<organism evidence="2 3">
    <name type="scientific">Euplotes crassus</name>
    <dbReference type="NCBI Taxonomy" id="5936"/>
    <lineage>
        <taxon>Eukaryota</taxon>
        <taxon>Sar</taxon>
        <taxon>Alveolata</taxon>
        <taxon>Ciliophora</taxon>
        <taxon>Intramacronucleata</taxon>
        <taxon>Spirotrichea</taxon>
        <taxon>Hypotrichia</taxon>
        <taxon>Euplotida</taxon>
        <taxon>Euplotidae</taxon>
        <taxon>Moneuplotes</taxon>
    </lineage>
</organism>
<accession>A0AAD1Y943</accession>
<gene>
    <name evidence="2" type="ORF">ECRASSUSDP1_LOCUS26847</name>
</gene>
<name>A0AAD1Y943_EUPCR</name>
<evidence type="ECO:0000313" key="2">
    <source>
        <dbReference type="EMBL" id="CAI2385292.1"/>
    </source>
</evidence>
<dbReference type="AlphaFoldDB" id="A0AAD1Y943"/>
<dbReference type="Proteomes" id="UP001295684">
    <property type="component" value="Unassembled WGS sequence"/>
</dbReference>
<feature type="compositionally biased region" description="Low complexity" evidence="1">
    <location>
        <begin position="8"/>
        <end position="22"/>
    </location>
</feature>
<feature type="region of interest" description="Disordered" evidence="1">
    <location>
        <begin position="1"/>
        <end position="25"/>
    </location>
</feature>
<evidence type="ECO:0000313" key="3">
    <source>
        <dbReference type="Proteomes" id="UP001295684"/>
    </source>
</evidence>
<dbReference type="EMBL" id="CAMPGE010027681">
    <property type="protein sequence ID" value="CAI2385292.1"/>
    <property type="molecule type" value="Genomic_DNA"/>
</dbReference>
<protein>
    <submittedName>
        <fullName evidence="2">Uncharacterized protein</fullName>
    </submittedName>
</protein>
<evidence type="ECO:0000256" key="1">
    <source>
        <dbReference type="SAM" id="MobiDB-lite"/>
    </source>
</evidence>
<keyword evidence="3" id="KW-1185">Reference proteome</keyword>